<gene>
    <name evidence="2" type="ORF">UCRPC4_g03966</name>
</gene>
<dbReference type="EMBL" id="LCWF01000091">
    <property type="protein sequence ID" value="KKY20890.1"/>
    <property type="molecule type" value="Genomic_DNA"/>
</dbReference>
<proteinExistence type="predicted"/>
<accession>A0A0G2GW20</accession>
<reference evidence="2 3" key="2">
    <citation type="submission" date="2015-05" db="EMBL/GenBank/DDBJ databases">
        <authorList>
            <person name="Morales-Cruz A."/>
            <person name="Amrine K.C."/>
            <person name="Cantu D."/>
        </authorList>
    </citation>
    <scope>NUCLEOTIDE SEQUENCE [LARGE SCALE GENOMIC DNA]</scope>
    <source>
        <strain evidence="2">UCRPC4</strain>
    </source>
</reference>
<evidence type="ECO:0000313" key="3">
    <source>
        <dbReference type="Proteomes" id="UP000053317"/>
    </source>
</evidence>
<organism evidence="2 3">
    <name type="scientific">Phaeomoniella chlamydospora</name>
    <name type="common">Phaeoacremonium chlamydosporum</name>
    <dbReference type="NCBI Taxonomy" id="158046"/>
    <lineage>
        <taxon>Eukaryota</taxon>
        <taxon>Fungi</taxon>
        <taxon>Dikarya</taxon>
        <taxon>Ascomycota</taxon>
        <taxon>Pezizomycotina</taxon>
        <taxon>Eurotiomycetes</taxon>
        <taxon>Chaetothyriomycetidae</taxon>
        <taxon>Phaeomoniellales</taxon>
        <taxon>Phaeomoniellaceae</taxon>
        <taxon>Phaeomoniella</taxon>
    </lineage>
</organism>
<keyword evidence="3" id="KW-1185">Reference proteome</keyword>
<dbReference type="Proteomes" id="UP000053317">
    <property type="component" value="Unassembled WGS sequence"/>
</dbReference>
<sequence>MFSSKEMSLSPTAKAKISALLNTETCFRFREACKDHILRRGMAAIEDVAFLHTRGEEFATQKPWEVFFLDNGRLNRMRSTIPASARQLVPAAGMSIVRTLNAEEDRVIKGISMINSPEELKPAKTTARMLKKSSDVEDDGTIPEFDDLLLHADATTLQPNPFANDQGRLLPTIGTACLPNLEGLSEIVENHESDDPPPSQHTEQAFHVVEARTWISTSEYQQLGFVQGPKTREEVGPVDNTLLNELPDENTAG</sequence>
<reference evidence="2 3" key="1">
    <citation type="submission" date="2015-05" db="EMBL/GenBank/DDBJ databases">
        <title>Distinctive expansion of gene families associated with plant cell wall degradation and secondary metabolism in the genomes of grapevine trunk pathogens.</title>
        <authorList>
            <person name="Lawrence D.P."/>
            <person name="Travadon R."/>
            <person name="Rolshausen P.E."/>
            <person name="Baumgartner K."/>
        </authorList>
    </citation>
    <scope>NUCLEOTIDE SEQUENCE [LARGE SCALE GENOMIC DNA]</scope>
    <source>
        <strain evidence="2">UCRPC4</strain>
    </source>
</reference>
<protein>
    <submittedName>
        <fullName evidence="2">Uncharacterized protein</fullName>
    </submittedName>
</protein>
<evidence type="ECO:0000256" key="1">
    <source>
        <dbReference type="SAM" id="MobiDB-lite"/>
    </source>
</evidence>
<feature type="region of interest" description="Disordered" evidence="1">
    <location>
        <begin position="228"/>
        <end position="253"/>
    </location>
</feature>
<evidence type="ECO:0000313" key="2">
    <source>
        <dbReference type="EMBL" id="KKY20890.1"/>
    </source>
</evidence>
<comment type="caution">
    <text evidence="2">The sequence shown here is derived from an EMBL/GenBank/DDBJ whole genome shotgun (WGS) entry which is preliminary data.</text>
</comment>
<dbReference type="AlphaFoldDB" id="A0A0G2GW20"/>
<name>A0A0G2GW20_PHACM</name>